<sequence length="171" mass="19595">MVTQLNEAQTKAVRSIGFASFLKVDQKQIPGNLDTNSATFLLLDGQRFVVTAFDAYVTLGVLIGGREIMESSRSLTDEEYDEVHAAWVKEWKIENTALKLTPCQSSFWPKKDSGERFRRNFTIYLVNYFFSGPKNRYCSKSILKYVKDVNQIASLDWCKFVVQKLISSVRN</sequence>
<comment type="caution">
    <text evidence="1">The sequence shown here is derived from an EMBL/GenBank/DDBJ whole genome shotgun (WGS) entry which is preliminary data.</text>
</comment>
<evidence type="ECO:0000313" key="2">
    <source>
        <dbReference type="Proteomes" id="UP001153076"/>
    </source>
</evidence>
<keyword evidence="2" id="KW-1185">Reference proteome</keyword>
<dbReference type="OrthoDB" id="679318at2759"/>
<dbReference type="EMBL" id="JAKOGI010001157">
    <property type="protein sequence ID" value="KAJ8427310.1"/>
    <property type="molecule type" value="Genomic_DNA"/>
</dbReference>
<dbReference type="Proteomes" id="UP001153076">
    <property type="component" value="Unassembled WGS sequence"/>
</dbReference>
<dbReference type="AlphaFoldDB" id="A0A9Q1JNZ9"/>
<name>A0A9Q1JNZ9_9CARY</name>
<reference evidence="1" key="1">
    <citation type="submission" date="2022-04" db="EMBL/GenBank/DDBJ databases">
        <title>Carnegiea gigantea Genome sequencing and assembly v2.</title>
        <authorList>
            <person name="Copetti D."/>
            <person name="Sanderson M.J."/>
            <person name="Burquez A."/>
            <person name="Wojciechowski M.F."/>
        </authorList>
    </citation>
    <scope>NUCLEOTIDE SEQUENCE</scope>
    <source>
        <strain evidence="1">SGP5-SGP5p</strain>
        <tissue evidence="1">Aerial part</tissue>
    </source>
</reference>
<accession>A0A9Q1JNZ9</accession>
<dbReference type="PANTHER" id="PTHR34835">
    <property type="entry name" value="OS07G0283600 PROTEIN-RELATED"/>
    <property type="match status" value="1"/>
</dbReference>
<protein>
    <submittedName>
        <fullName evidence="1">Uncharacterized protein</fullName>
    </submittedName>
</protein>
<organism evidence="1 2">
    <name type="scientific">Carnegiea gigantea</name>
    <dbReference type="NCBI Taxonomy" id="171969"/>
    <lineage>
        <taxon>Eukaryota</taxon>
        <taxon>Viridiplantae</taxon>
        <taxon>Streptophyta</taxon>
        <taxon>Embryophyta</taxon>
        <taxon>Tracheophyta</taxon>
        <taxon>Spermatophyta</taxon>
        <taxon>Magnoliopsida</taxon>
        <taxon>eudicotyledons</taxon>
        <taxon>Gunneridae</taxon>
        <taxon>Pentapetalae</taxon>
        <taxon>Caryophyllales</taxon>
        <taxon>Cactineae</taxon>
        <taxon>Cactaceae</taxon>
        <taxon>Cactoideae</taxon>
        <taxon>Echinocereeae</taxon>
        <taxon>Carnegiea</taxon>
    </lineage>
</organism>
<evidence type="ECO:0000313" key="1">
    <source>
        <dbReference type="EMBL" id="KAJ8427310.1"/>
    </source>
</evidence>
<gene>
    <name evidence="1" type="ORF">Cgig2_032959</name>
</gene>
<proteinExistence type="predicted"/>